<dbReference type="GO" id="GO:0000976">
    <property type="term" value="F:transcription cis-regulatory region binding"/>
    <property type="evidence" value="ECO:0007669"/>
    <property type="project" value="TreeGrafter"/>
</dbReference>
<dbReference type="AlphaFoldDB" id="A0A1N7NDX6"/>
<sequence>MSIFVLNSEIMSKKTEIEAKILDVAYKLFVKQGYKNTTMDDIAQELGMSKKTLYKYFPGKLELLAAAFELLKNRLTTKVETLLENQYIPFTAKLKSFLTVVANDLAPINPELLEDLREHAPEIWGELQDYVRDSAYLRFQKLIQEGIDKGFVISGMNKTLIVLVYASAIQNLIDPKFLAQFPREMHENMNLKTSELFDQAIQIIYQGILTDEAREEFQKV</sequence>
<accession>A0A1N7NDX6</accession>
<feature type="domain" description="HTH tetR-type" evidence="6">
    <location>
        <begin position="15"/>
        <end position="75"/>
    </location>
</feature>
<evidence type="ECO:0000256" key="2">
    <source>
        <dbReference type="ARBA" id="ARBA00023015"/>
    </source>
</evidence>
<dbReference type="FunFam" id="1.10.10.60:FF:000141">
    <property type="entry name" value="TetR family transcriptional regulator"/>
    <property type="match status" value="1"/>
</dbReference>
<evidence type="ECO:0000259" key="6">
    <source>
        <dbReference type="PROSITE" id="PS50977"/>
    </source>
</evidence>
<dbReference type="InterPro" id="IPR009057">
    <property type="entry name" value="Homeodomain-like_sf"/>
</dbReference>
<protein>
    <submittedName>
        <fullName evidence="7">Transcriptional regulator, TetR family</fullName>
    </submittedName>
</protein>
<keyword evidence="1" id="KW-0678">Repressor</keyword>
<evidence type="ECO:0000256" key="4">
    <source>
        <dbReference type="ARBA" id="ARBA00023163"/>
    </source>
</evidence>
<proteinExistence type="predicted"/>
<dbReference type="Gene3D" id="1.10.357.10">
    <property type="entry name" value="Tetracycline Repressor, domain 2"/>
    <property type="match status" value="1"/>
</dbReference>
<dbReference type="InterPro" id="IPR001647">
    <property type="entry name" value="HTH_TetR"/>
</dbReference>
<keyword evidence="4" id="KW-0804">Transcription</keyword>
<dbReference type="PRINTS" id="PR00455">
    <property type="entry name" value="HTHTETR"/>
</dbReference>
<name>A0A1N7NDX6_9BACT</name>
<keyword evidence="3 5" id="KW-0238">DNA-binding</keyword>
<keyword evidence="8" id="KW-1185">Reference proteome</keyword>
<dbReference type="PROSITE" id="PS50977">
    <property type="entry name" value="HTH_TETR_2"/>
    <property type="match status" value="1"/>
</dbReference>
<gene>
    <name evidence="7" type="ORF">SAMN05421761_109118</name>
</gene>
<dbReference type="PANTHER" id="PTHR30055">
    <property type="entry name" value="HTH-TYPE TRANSCRIPTIONAL REGULATOR RUTR"/>
    <property type="match status" value="1"/>
</dbReference>
<organism evidence="7 8">
    <name type="scientific">Belliella pelovolcani</name>
    <dbReference type="NCBI Taxonomy" id="529505"/>
    <lineage>
        <taxon>Bacteria</taxon>
        <taxon>Pseudomonadati</taxon>
        <taxon>Bacteroidota</taxon>
        <taxon>Cytophagia</taxon>
        <taxon>Cytophagales</taxon>
        <taxon>Cyclobacteriaceae</taxon>
        <taxon>Belliella</taxon>
    </lineage>
</organism>
<evidence type="ECO:0000256" key="1">
    <source>
        <dbReference type="ARBA" id="ARBA00022491"/>
    </source>
</evidence>
<dbReference type="EMBL" id="FTOP01000009">
    <property type="protein sequence ID" value="SIS96554.1"/>
    <property type="molecule type" value="Genomic_DNA"/>
</dbReference>
<evidence type="ECO:0000256" key="3">
    <source>
        <dbReference type="ARBA" id="ARBA00023125"/>
    </source>
</evidence>
<dbReference type="SUPFAM" id="SSF46689">
    <property type="entry name" value="Homeodomain-like"/>
    <property type="match status" value="1"/>
</dbReference>
<dbReference type="PANTHER" id="PTHR30055:SF175">
    <property type="entry name" value="HTH-TYPE TRANSCRIPTIONAL REPRESSOR KSTR2"/>
    <property type="match status" value="1"/>
</dbReference>
<dbReference type="Pfam" id="PF00440">
    <property type="entry name" value="TetR_N"/>
    <property type="match status" value="1"/>
</dbReference>
<dbReference type="GO" id="GO:0003700">
    <property type="term" value="F:DNA-binding transcription factor activity"/>
    <property type="evidence" value="ECO:0007669"/>
    <property type="project" value="TreeGrafter"/>
</dbReference>
<evidence type="ECO:0000313" key="7">
    <source>
        <dbReference type="EMBL" id="SIS96554.1"/>
    </source>
</evidence>
<keyword evidence="2" id="KW-0805">Transcription regulation</keyword>
<dbReference type="STRING" id="529505.SAMN05421761_109118"/>
<evidence type="ECO:0000256" key="5">
    <source>
        <dbReference type="PROSITE-ProRule" id="PRU00335"/>
    </source>
</evidence>
<dbReference type="Proteomes" id="UP000186026">
    <property type="component" value="Unassembled WGS sequence"/>
</dbReference>
<feature type="DNA-binding region" description="H-T-H motif" evidence="5">
    <location>
        <begin position="38"/>
        <end position="57"/>
    </location>
</feature>
<reference evidence="8" key="1">
    <citation type="submission" date="2017-01" db="EMBL/GenBank/DDBJ databases">
        <authorList>
            <person name="Varghese N."/>
            <person name="Submissions S."/>
        </authorList>
    </citation>
    <scope>NUCLEOTIDE SEQUENCE [LARGE SCALE GENOMIC DNA]</scope>
    <source>
        <strain evidence="8">DSM 46698</strain>
    </source>
</reference>
<evidence type="ECO:0000313" key="8">
    <source>
        <dbReference type="Proteomes" id="UP000186026"/>
    </source>
</evidence>
<dbReference type="InterPro" id="IPR050109">
    <property type="entry name" value="HTH-type_TetR-like_transc_reg"/>
</dbReference>